<accession>A0A328DXG3</accession>
<evidence type="ECO:0000256" key="7">
    <source>
        <dbReference type="ARBA" id="ARBA00022598"/>
    </source>
</evidence>
<dbReference type="InterPro" id="IPR011764">
    <property type="entry name" value="Biotin_carboxylation_dom"/>
</dbReference>
<dbReference type="GO" id="GO:0009507">
    <property type="term" value="C:chloroplast"/>
    <property type="evidence" value="ECO:0007669"/>
    <property type="project" value="UniProtKB-SubCell"/>
</dbReference>
<evidence type="ECO:0000256" key="16">
    <source>
        <dbReference type="ARBA" id="ARBA00023160"/>
    </source>
</evidence>
<comment type="subunit">
    <text evidence="20">Acetyl-CoA carboxylase is a heterohexamer composed of biotin carboxyl carrier protein, biotin carboxylase and two subunits each of ACCase subunit alpha and ACCase plastid-coded subunit beta (accD).</text>
</comment>
<evidence type="ECO:0000256" key="19">
    <source>
        <dbReference type="ARBA" id="ARBA00048600"/>
    </source>
</evidence>
<keyword evidence="5" id="KW-0444">Lipid biosynthesis</keyword>
<evidence type="ECO:0000256" key="14">
    <source>
        <dbReference type="ARBA" id="ARBA00022946"/>
    </source>
</evidence>
<keyword evidence="8" id="KW-0934">Plastid</keyword>
<proteinExistence type="predicted"/>
<evidence type="ECO:0000256" key="12">
    <source>
        <dbReference type="ARBA" id="ARBA00022840"/>
    </source>
</evidence>
<keyword evidence="9" id="KW-0479">Metal-binding</keyword>
<dbReference type="Pfam" id="PF02785">
    <property type="entry name" value="Biotin_carb_C"/>
    <property type="match status" value="1"/>
</dbReference>
<comment type="subcellular location">
    <subcellularLocation>
        <location evidence="2">Plastid</location>
        <location evidence="2">Chloroplast</location>
    </subcellularLocation>
</comment>
<evidence type="ECO:0000256" key="15">
    <source>
        <dbReference type="ARBA" id="ARBA00023098"/>
    </source>
</evidence>
<comment type="caution">
    <text evidence="24">The sequence shown here is derived from an EMBL/GenBank/DDBJ whole genome shotgun (WGS) entry which is preliminary data.</text>
</comment>
<dbReference type="SUPFAM" id="SSF51246">
    <property type="entry name" value="Rudiment single hybrid motif"/>
    <property type="match status" value="1"/>
</dbReference>
<dbReference type="PROSITE" id="PS50975">
    <property type="entry name" value="ATP_GRASP"/>
    <property type="match status" value="1"/>
</dbReference>
<dbReference type="EMBL" id="NQVE01000092">
    <property type="protein sequence ID" value="RAL49158.1"/>
    <property type="molecule type" value="Genomic_DNA"/>
</dbReference>
<feature type="domain" description="Biotin carboxylation" evidence="23">
    <location>
        <begin position="146"/>
        <end position="591"/>
    </location>
</feature>
<feature type="domain" description="ATP-grasp" evidence="22">
    <location>
        <begin position="265"/>
        <end position="462"/>
    </location>
</feature>
<dbReference type="InterPro" id="IPR011761">
    <property type="entry name" value="ATP-grasp"/>
</dbReference>
<evidence type="ECO:0000256" key="8">
    <source>
        <dbReference type="ARBA" id="ARBA00022640"/>
    </source>
</evidence>
<dbReference type="FunFam" id="3.30.1490.20:FF:000018">
    <property type="entry name" value="Biotin carboxylase"/>
    <property type="match status" value="1"/>
</dbReference>
<dbReference type="InterPro" id="IPR005479">
    <property type="entry name" value="CPAse_ATP-bd"/>
</dbReference>
<evidence type="ECO:0000256" key="9">
    <source>
        <dbReference type="ARBA" id="ARBA00022723"/>
    </source>
</evidence>
<dbReference type="InterPro" id="IPR004549">
    <property type="entry name" value="Acetyl_CoA_COase_biotin_COase"/>
</dbReference>
<dbReference type="Gene3D" id="3.30.1490.20">
    <property type="entry name" value="ATP-grasp fold, A domain"/>
    <property type="match status" value="1"/>
</dbReference>
<evidence type="ECO:0000256" key="4">
    <source>
        <dbReference type="ARBA" id="ARBA00013263"/>
    </source>
</evidence>
<keyword evidence="10 21" id="KW-0547">Nucleotide-binding</keyword>
<dbReference type="GO" id="GO:0046872">
    <property type="term" value="F:metal ion binding"/>
    <property type="evidence" value="ECO:0007669"/>
    <property type="project" value="UniProtKB-KW"/>
</dbReference>
<keyword evidence="18" id="KW-0092">Biotin</keyword>
<dbReference type="InterPro" id="IPR013815">
    <property type="entry name" value="ATP_grasp_subdomain_1"/>
</dbReference>
<evidence type="ECO:0000256" key="10">
    <source>
        <dbReference type="ARBA" id="ARBA00022741"/>
    </source>
</evidence>
<evidence type="ECO:0000256" key="1">
    <source>
        <dbReference type="ARBA" id="ARBA00003761"/>
    </source>
</evidence>
<organism evidence="24 25">
    <name type="scientific">Cuscuta australis</name>
    <dbReference type="NCBI Taxonomy" id="267555"/>
    <lineage>
        <taxon>Eukaryota</taxon>
        <taxon>Viridiplantae</taxon>
        <taxon>Streptophyta</taxon>
        <taxon>Embryophyta</taxon>
        <taxon>Tracheophyta</taxon>
        <taxon>Spermatophyta</taxon>
        <taxon>Magnoliopsida</taxon>
        <taxon>eudicotyledons</taxon>
        <taxon>Gunneridae</taxon>
        <taxon>Pentapetalae</taxon>
        <taxon>asterids</taxon>
        <taxon>lamiids</taxon>
        <taxon>Solanales</taxon>
        <taxon>Convolvulaceae</taxon>
        <taxon>Cuscuteae</taxon>
        <taxon>Cuscuta</taxon>
        <taxon>Cuscuta subgen. Grammica</taxon>
        <taxon>Cuscuta sect. Cleistogrammica</taxon>
    </lineage>
</organism>
<evidence type="ECO:0000313" key="24">
    <source>
        <dbReference type="EMBL" id="RAL49158.1"/>
    </source>
</evidence>
<evidence type="ECO:0000256" key="18">
    <source>
        <dbReference type="ARBA" id="ARBA00023267"/>
    </source>
</evidence>
<reference evidence="24 25" key="1">
    <citation type="submission" date="2018-06" db="EMBL/GenBank/DDBJ databases">
        <title>The Genome of Cuscuta australis (Dodder) Provides Insight into the Evolution of Plant Parasitism.</title>
        <authorList>
            <person name="Liu H."/>
        </authorList>
    </citation>
    <scope>NUCLEOTIDE SEQUENCE [LARGE SCALE GENOMIC DNA]</scope>
    <source>
        <strain evidence="25">cv. Yunnan</strain>
        <tissue evidence="24">Vines</tissue>
    </source>
</reference>
<name>A0A328DXG3_9ASTE</name>
<evidence type="ECO:0000256" key="13">
    <source>
        <dbReference type="ARBA" id="ARBA00022842"/>
    </source>
</evidence>
<dbReference type="FunFam" id="3.30.470.20:FF:000045">
    <property type="entry name" value="Biotin carboxylase"/>
    <property type="match status" value="1"/>
</dbReference>
<evidence type="ECO:0000259" key="22">
    <source>
        <dbReference type="PROSITE" id="PS50975"/>
    </source>
</evidence>
<dbReference type="EC" id="6.3.4.14" evidence="4"/>
<dbReference type="InterPro" id="IPR011054">
    <property type="entry name" value="Rudment_hybrid_motif"/>
</dbReference>
<dbReference type="PANTHER" id="PTHR48095">
    <property type="entry name" value="PYRUVATE CARBOXYLASE SUBUNIT A"/>
    <property type="match status" value="1"/>
</dbReference>
<evidence type="ECO:0000256" key="3">
    <source>
        <dbReference type="ARBA" id="ARBA00004956"/>
    </source>
</evidence>
<comment type="pathway">
    <text evidence="3">Lipid metabolism; malonyl-CoA biosynthesis; malonyl-CoA from acetyl-CoA: step 1/1.</text>
</comment>
<evidence type="ECO:0000256" key="6">
    <source>
        <dbReference type="ARBA" id="ARBA00022528"/>
    </source>
</evidence>
<dbReference type="InterPro" id="IPR005482">
    <property type="entry name" value="Biotin_COase_C"/>
</dbReference>
<dbReference type="NCBIfam" id="NF006367">
    <property type="entry name" value="PRK08591.1"/>
    <property type="match status" value="1"/>
</dbReference>
<evidence type="ECO:0000256" key="17">
    <source>
        <dbReference type="ARBA" id="ARBA00023211"/>
    </source>
</evidence>
<dbReference type="InterPro" id="IPR051602">
    <property type="entry name" value="ACC_Biotin_Carboxylase"/>
</dbReference>
<gene>
    <name evidence="24" type="ORF">DM860_017188</name>
</gene>
<dbReference type="SUPFAM" id="SSF52440">
    <property type="entry name" value="PreATP-grasp domain"/>
    <property type="match status" value="1"/>
</dbReference>
<comment type="function">
    <text evidence="1">This protein is a component of the acetyl coenzyme A carboxylase complex; first, biotin carboxylase catalyzes the carboxylation of the carrier protein and then the transcarboxylase transfers the carboxyl group to form malonyl-CoA.</text>
</comment>
<keyword evidence="6" id="KW-0150">Chloroplast</keyword>
<evidence type="ECO:0000256" key="2">
    <source>
        <dbReference type="ARBA" id="ARBA00004229"/>
    </source>
</evidence>
<keyword evidence="13" id="KW-0460">Magnesium</keyword>
<dbReference type="InterPro" id="IPR005481">
    <property type="entry name" value="BC-like_N"/>
</dbReference>
<dbReference type="Gene3D" id="3.40.50.20">
    <property type="match status" value="1"/>
</dbReference>
<keyword evidence="12 21" id="KW-0067">ATP-binding</keyword>
<dbReference type="NCBIfam" id="TIGR00514">
    <property type="entry name" value="accC"/>
    <property type="match status" value="1"/>
</dbReference>
<dbReference type="GO" id="GO:0004075">
    <property type="term" value="F:biotin carboxylase activity"/>
    <property type="evidence" value="ECO:0007669"/>
    <property type="project" value="UniProtKB-EC"/>
</dbReference>
<dbReference type="PROSITE" id="PS50979">
    <property type="entry name" value="BC"/>
    <property type="match status" value="1"/>
</dbReference>
<keyword evidence="16" id="KW-0275">Fatty acid biosynthesis</keyword>
<evidence type="ECO:0000256" key="21">
    <source>
        <dbReference type="PROSITE-ProRule" id="PRU00409"/>
    </source>
</evidence>
<dbReference type="AlphaFoldDB" id="A0A328DXG3"/>
<evidence type="ECO:0000313" key="25">
    <source>
        <dbReference type="Proteomes" id="UP000249390"/>
    </source>
</evidence>
<dbReference type="SUPFAM" id="SSF56059">
    <property type="entry name" value="Glutathione synthetase ATP-binding domain-like"/>
    <property type="match status" value="1"/>
</dbReference>
<dbReference type="FunFam" id="3.40.50.20:FF:000010">
    <property type="entry name" value="Propionyl-CoA carboxylase subunit alpha"/>
    <property type="match status" value="1"/>
</dbReference>
<keyword evidence="11" id="KW-0276">Fatty acid metabolism</keyword>
<evidence type="ECO:0000256" key="20">
    <source>
        <dbReference type="ARBA" id="ARBA00062964"/>
    </source>
</evidence>
<dbReference type="Pfam" id="PF02786">
    <property type="entry name" value="CPSase_L_D2"/>
    <property type="match status" value="1"/>
</dbReference>
<dbReference type="Gene3D" id="3.30.470.20">
    <property type="entry name" value="ATP-grasp fold, B domain"/>
    <property type="match status" value="1"/>
</dbReference>
<evidence type="ECO:0000256" key="11">
    <source>
        <dbReference type="ARBA" id="ARBA00022832"/>
    </source>
</evidence>
<dbReference type="PROSITE" id="PS00866">
    <property type="entry name" value="CPSASE_1"/>
    <property type="match status" value="1"/>
</dbReference>
<keyword evidence="14" id="KW-0809">Transit peptide</keyword>
<keyword evidence="17" id="KW-0464">Manganese</keyword>
<comment type="catalytic activity">
    <reaction evidence="19">
        <text>N(6)-biotinyl-L-lysyl-[protein] + hydrogencarbonate + ATP = N(6)-carboxybiotinyl-L-lysyl-[protein] + ADP + phosphate + H(+)</text>
        <dbReference type="Rhea" id="RHEA:13501"/>
        <dbReference type="Rhea" id="RHEA-COMP:10505"/>
        <dbReference type="Rhea" id="RHEA-COMP:10506"/>
        <dbReference type="ChEBI" id="CHEBI:15378"/>
        <dbReference type="ChEBI" id="CHEBI:17544"/>
        <dbReference type="ChEBI" id="CHEBI:30616"/>
        <dbReference type="ChEBI" id="CHEBI:43474"/>
        <dbReference type="ChEBI" id="CHEBI:83144"/>
        <dbReference type="ChEBI" id="CHEBI:83145"/>
        <dbReference type="ChEBI" id="CHEBI:456216"/>
        <dbReference type="EC" id="6.3.4.14"/>
    </reaction>
</comment>
<sequence>MVCLQSFLISLITLKSQQKKGHCRLSYLSLAGAFNSPSPRIHRQLTSSFSSFQISSFFPVPIPSSRRIVQRLEEMESAAVMGFCTKSIPSGSSCPGLLVGRTCSIGSSQCRFRAGKRVNLPQQKALQFRISPKACTNGRALSTVCQGDKILVANRGEIAVRVIRTAHEMGIPCVAVFSTIDKDALHVKMADESICIGEAPSNQSYLLIHNVLSAAVSRGCTMLHPGYGFLAENALFVEMCNEHGINFIGPNPDSIRVMGDKSTARDTMKNAGVPTVPGSDGLLKSTEEAVRLAEEIGYPVMIKATAGGGGRGMRLAKEPDEFVKLLQQAKSEAAAAFGNDGVYLEKYVQNPRHIEFQVLADKHGNVVHFGERDCSIQRRNQKLLEEAPSPALTPELRKAMGDAAVAAAASIGYIGVGTVEFLLDERGAFYFMEMNTRIQVEHPVTEMISSVDLIEEQIRVAQGEKLRLKQEDIVLRGHSIECRINAEDAFKNFRPGPGRITAYLPAGGPFVRMDSHIYPDYVVPPSYDSLLGKLIVWAPTRERAIARMKRALDDTLITGVPTTIEYHKLILDVEDFKNGKVDTAFIPKHEDELAAPQPTVPVAIEKEMVKATS</sequence>
<dbReference type="PANTHER" id="PTHR48095:SF2">
    <property type="entry name" value="BIOTIN CARBOXYLASE, CHLOROPLASTIC"/>
    <property type="match status" value="1"/>
</dbReference>
<dbReference type="InterPro" id="IPR016185">
    <property type="entry name" value="PreATP-grasp_dom_sf"/>
</dbReference>
<keyword evidence="15" id="KW-0443">Lipid metabolism</keyword>
<evidence type="ECO:0000259" key="23">
    <source>
        <dbReference type="PROSITE" id="PS50979"/>
    </source>
</evidence>
<keyword evidence="25" id="KW-1185">Reference proteome</keyword>
<dbReference type="GO" id="GO:0006633">
    <property type="term" value="P:fatty acid biosynthetic process"/>
    <property type="evidence" value="ECO:0007669"/>
    <property type="project" value="UniProtKB-KW"/>
</dbReference>
<keyword evidence="7" id="KW-0436">Ligase</keyword>
<dbReference type="SMART" id="SM00878">
    <property type="entry name" value="Biotin_carb_C"/>
    <property type="match status" value="1"/>
</dbReference>
<dbReference type="Proteomes" id="UP000249390">
    <property type="component" value="Unassembled WGS sequence"/>
</dbReference>
<dbReference type="PROSITE" id="PS00867">
    <property type="entry name" value="CPSASE_2"/>
    <property type="match status" value="1"/>
</dbReference>
<dbReference type="GO" id="GO:0005524">
    <property type="term" value="F:ATP binding"/>
    <property type="evidence" value="ECO:0007669"/>
    <property type="project" value="UniProtKB-UniRule"/>
</dbReference>
<evidence type="ECO:0000256" key="5">
    <source>
        <dbReference type="ARBA" id="ARBA00022516"/>
    </source>
</evidence>
<protein>
    <recommendedName>
        <fullName evidence="4">biotin carboxylase</fullName>
        <ecNumber evidence="4">6.3.4.14</ecNumber>
    </recommendedName>
</protein>
<dbReference type="Pfam" id="PF00289">
    <property type="entry name" value="Biotin_carb_N"/>
    <property type="match status" value="1"/>
</dbReference>